<dbReference type="PANTHER" id="PTHR13847">
    <property type="entry name" value="SARCOSINE DEHYDROGENASE-RELATED"/>
    <property type="match status" value="1"/>
</dbReference>
<comment type="caution">
    <text evidence="3">The sequence shown here is derived from an EMBL/GenBank/DDBJ whole genome shotgun (WGS) entry which is preliminary data.</text>
</comment>
<evidence type="ECO:0000256" key="1">
    <source>
        <dbReference type="ARBA" id="ARBA00023002"/>
    </source>
</evidence>
<evidence type="ECO:0000259" key="2">
    <source>
        <dbReference type="Pfam" id="PF01266"/>
    </source>
</evidence>
<reference evidence="3 4" key="1">
    <citation type="submission" date="2024-01" db="EMBL/GenBank/DDBJ databases">
        <authorList>
            <person name="Allen C."/>
            <person name="Tagirdzhanova G."/>
        </authorList>
    </citation>
    <scope>NUCLEOTIDE SEQUENCE [LARGE SCALE GENOMIC DNA]</scope>
</reference>
<protein>
    <recommendedName>
        <fullName evidence="2">FAD dependent oxidoreductase domain-containing protein</fullName>
    </recommendedName>
</protein>
<keyword evidence="4" id="KW-1185">Reference proteome</keyword>
<organism evidence="3 4">
    <name type="scientific">Sporothrix bragantina</name>
    <dbReference type="NCBI Taxonomy" id="671064"/>
    <lineage>
        <taxon>Eukaryota</taxon>
        <taxon>Fungi</taxon>
        <taxon>Dikarya</taxon>
        <taxon>Ascomycota</taxon>
        <taxon>Pezizomycotina</taxon>
        <taxon>Sordariomycetes</taxon>
        <taxon>Sordariomycetidae</taxon>
        <taxon>Ophiostomatales</taxon>
        <taxon>Ophiostomataceae</taxon>
        <taxon>Sporothrix</taxon>
    </lineage>
</organism>
<dbReference type="SUPFAM" id="SSF51905">
    <property type="entry name" value="FAD/NAD(P)-binding domain"/>
    <property type="match status" value="1"/>
</dbReference>
<dbReference type="PANTHER" id="PTHR13847:SF289">
    <property type="entry name" value="GLYCINE OXIDASE"/>
    <property type="match status" value="1"/>
</dbReference>
<evidence type="ECO:0000313" key="3">
    <source>
        <dbReference type="EMBL" id="CAK7221764.1"/>
    </source>
</evidence>
<evidence type="ECO:0000313" key="4">
    <source>
        <dbReference type="Proteomes" id="UP001642406"/>
    </source>
</evidence>
<dbReference type="Pfam" id="PF01266">
    <property type="entry name" value="DAO"/>
    <property type="match status" value="1"/>
</dbReference>
<dbReference type="InterPro" id="IPR006076">
    <property type="entry name" value="FAD-dep_OxRdtase"/>
</dbReference>
<proteinExistence type="predicted"/>
<sequence length="270" mass="29110">MPLEMQSRASSRMTRALNLKSTSNEDESGDCIDDNVSALNEEVFKREPWLADTYLPSSGWVASFPEEATFGAAVRQETVDRLLVQDDKVTGIVTSSGNIMADHVVLAAGLGTIELAATLSIDVPVNSRPSLIVHSKPVSARLLNSLAISNGPHMRQTVQGRVIADRGNPTTDPAAVADIFKKVQAMFRSNLNGTPLPSLELDFYTVGIRSVPRDGLPILGYCGKKGLTMAVMHSGVNLAAFVGQTLEVLVTTRTKDEALEQFTLSRVNKD</sequence>
<dbReference type="Gene3D" id="3.30.9.10">
    <property type="entry name" value="D-Amino Acid Oxidase, subunit A, domain 2"/>
    <property type="match status" value="1"/>
</dbReference>
<keyword evidence="1" id="KW-0560">Oxidoreductase</keyword>
<dbReference type="InterPro" id="IPR036188">
    <property type="entry name" value="FAD/NAD-bd_sf"/>
</dbReference>
<dbReference type="Gene3D" id="3.50.50.60">
    <property type="entry name" value="FAD/NAD(P)-binding domain"/>
    <property type="match status" value="1"/>
</dbReference>
<dbReference type="Proteomes" id="UP001642406">
    <property type="component" value="Unassembled WGS sequence"/>
</dbReference>
<accession>A0ABP0BQ81</accession>
<name>A0ABP0BQ81_9PEZI</name>
<gene>
    <name evidence="3" type="ORF">SBRCBS47491_004639</name>
</gene>
<dbReference type="EMBL" id="CAWUHC010000036">
    <property type="protein sequence ID" value="CAK7221764.1"/>
    <property type="molecule type" value="Genomic_DNA"/>
</dbReference>
<feature type="domain" description="FAD dependent oxidoreductase" evidence="2">
    <location>
        <begin position="71"/>
        <end position="245"/>
    </location>
</feature>